<name>A0A6C0H3B6_9ZZZZ</name>
<reference evidence="1" key="1">
    <citation type="journal article" date="2020" name="Nature">
        <title>Giant virus diversity and host interactions through global metagenomics.</title>
        <authorList>
            <person name="Schulz F."/>
            <person name="Roux S."/>
            <person name="Paez-Espino D."/>
            <person name="Jungbluth S."/>
            <person name="Walsh D.A."/>
            <person name="Denef V.J."/>
            <person name="McMahon K.D."/>
            <person name="Konstantinidis K.T."/>
            <person name="Eloe-Fadrosh E.A."/>
            <person name="Kyrpides N.C."/>
            <person name="Woyke T."/>
        </authorList>
    </citation>
    <scope>NUCLEOTIDE SEQUENCE</scope>
    <source>
        <strain evidence="1">GVMAG-M-3300023179-62</strain>
    </source>
</reference>
<accession>A0A6C0H3B6</accession>
<proteinExistence type="predicted"/>
<protein>
    <recommendedName>
        <fullName evidence="2">Peptidase</fullName>
    </recommendedName>
</protein>
<dbReference type="SUPFAM" id="SSF54001">
    <property type="entry name" value="Cysteine proteinases"/>
    <property type="match status" value="1"/>
</dbReference>
<dbReference type="EMBL" id="MN739859">
    <property type="protein sequence ID" value="QHT74897.1"/>
    <property type="molecule type" value="Genomic_DNA"/>
</dbReference>
<dbReference type="InterPro" id="IPR038765">
    <property type="entry name" value="Papain-like_cys_pep_sf"/>
</dbReference>
<sequence>MHLETGDLLLFTQKKSITGWWLIDKTIEYFTNSPYVHVGLVVVDPPFSVSSGTYVWECGYEACVNPETGKQNIGVRLTPISVVLSNEQTIYVRKCKTYIPDKMLQKIHSEVFLKPYDMCLSDWLLATLRVDLRPQKTDRFWCSAFIAYIFTQIGWLDNNTDWSIIRPCDLSSSSTYISWKSKVYGGDMRYKKFERLTLIASLKLKLAALGIEYKQKSDSEIQVPLNQGFIHINISEFIFETSVVDTVKTYPIMSFTKQKSLVKYILDIRESINV</sequence>
<evidence type="ECO:0008006" key="2">
    <source>
        <dbReference type="Google" id="ProtNLM"/>
    </source>
</evidence>
<organism evidence="1">
    <name type="scientific">viral metagenome</name>
    <dbReference type="NCBI Taxonomy" id="1070528"/>
    <lineage>
        <taxon>unclassified sequences</taxon>
        <taxon>metagenomes</taxon>
        <taxon>organismal metagenomes</taxon>
    </lineage>
</organism>
<dbReference type="AlphaFoldDB" id="A0A6C0H3B6"/>
<dbReference type="Gene3D" id="3.90.1720.10">
    <property type="entry name" value="endopeptidase domain like (from Nostoc punctiforme)"/>
    <property type="match status" value="1"/>
</dbReference>
<evidence type="ECO:0000313" key="1">
    <source>
        <dbReference type="EMBL" id="QHT74897.1"/>
    </source>
</evidence>